<feature type="domain" description="NAD(P)-binding" evidence="1">
    <location>
        <begin position="16"/>
        <end position="160"/>
    </location>
</feature>
<name>A0A420EJ43_9SPHN</name>
<dbReference type="PANTHER" id="PTHR12126">
    <property type="entry name" value="NADH-UBIQUINONE OXIDOREDUCTASE 39 KDA SUBUNIT-RELATED"/>
    <property type="match status" value="1"/>
</dbReference>
<organism evidence="2 3">
    <name type="scientific">Altericroceibacterium spongiae</name>
    <dbReference type="NCBI Taxonomy" id="2320269"/>
    <lineage>
        <taxon>Bacteria</taxon>
        <taxon>Pseudomonadati</taxon>
        <taxon>Pseudomonadota</taxon>
        <taxon>Alphaproteobacteria</taxon>
        <taxon>Sphingomonadales</taxon>
        <taxon>Erythrobacteraceae</taxon>
        <taxon>Altericroceibacterium</taxon>
    </lineage>
</organism>
<keyword evidence="3" id="KW-1185">Reference proteome</keyword>
<dbReference type="PANTHER" id="PTHR12126:SF11">
    <property type="entry name" value="NADH DEHYDROGENASE [UBIQUINONE] 1 ALPHA SUBCOMPLEX SUBUNIT 9, MITOCHONDRIAL"/>
    <property type="match status" value="1"/>
</dbReference>
<dbReference type="InterPro" id="IPR016040">
    <property type="entry name" value="NAD(P)-bd_dom"/>
</dbReference>
<comment type="caution">
    <text evidence="2">The sequence shown here is derived from an EMBL/GenBank/DDBJ whole genome shotgun (WGS) entry which is preliminary data.</text>
</comment>
<reference evidence="2 3" key="1">
    <citation type="submission" date="2018-09" db="EMBL/GenBank/DDBJ databases">
        <title>Altererythrobacter spongiae sp. nov., isolated from a marine sponge.</title>
        <authorList>
            <person name="Zhuang L."/>
            <person name="Luo L."/>
        </authorList>
    </citation>
    <scope>NUCLEOTIDE SEQUENCE [LARGE SCALE GENOMIC DNA]</scope>
    <source>
        <strain evidence="2 3">HN-Y73</strain>
    </source>
</reference>
<dbReference type="Pfam" id="PF13460">
    <property type="entry name" value="NAD_binding_10"/>
    <property type="match status" value="1"/>
</dbReference>
<dbReference type="RefSeq" id="WP_120324984.1">
    <property type="nucleotide sequence ID" value="NZ_RAPF01000005.1"/>
</dbReference>
<dbReference type="AlphaFoldDB" id="A0A420EJ43"/>
<dbReference type="InterPro" id="IPR051207">
    <property type="entry name" value="ComplexI_NDUFA9_subunit"/>
</dbReference>
<evidence type="ECO:0000259" key="1">
    <source>
        <dbReference type="Pfam" id="PF13460"/>
    </source>
</evidence>
<protein>
    <submittedName>
        <fullName evidence="2">Complex I NDUFA9 subunit family protein</fullName>
    </submittedName>
</protein>
<dbReference type="CDD" id="cd05271">
    <property type="entry name" value="NDUFA9_like_SDR_a"/>
    <property type="match status" value="1"/>
</dbReference>
<accession>A0A420EJ43</accession>
<evidence type="ECO:0000313" key="3">
    <source>
        <dbReference type="Proteomes" id="UP000284395"/>
    </source>
</evidence>
<dbReference type="InterPro" id="IPR036291">
    <property type="entry name" value="NAD(P)-bd_dom_sf"/>
</dbReference>
<dbReference type="SUPFAM" id="SSF51735">
    <property type="entry name" value="NAD(P)-binding Rossmann-fold domains"/>
    <property type="match status" value="1"/>
</dbReference>
<proteinExistence type="predicted"/>
<dbReference type="Gene3D" id="3.40.50.720">
    <property type="entry name" value="NAD(P)-binding Rossmann-like Domain"/>
    <property type="match status" value="1"/>
</dbReference>
<gene>
    <name evidence="2" type="ORF">D6851_11190</name>
</gene>
<dbReference type="GO" id="GO:0044877">
    <property type="term" value="F:protein-containing complex binding"/>
    <property type="evidence" value="ECO:0007669"/>
    <property type="project" value="TreeGrafter"/>
</dbReference>
<dbReference type="Proteomes" id="UP000284395">
    <property type="component" value="Unassembled WGS sequence"/>
</dbReference>
<evidence type="ECO:0000313" key="2">
    <source>
        <dbReference type="EMBL" id="RKF20687.1"/>
    </source>
</evidence>
<sequence>MSHASSLDGKLVVLIGGSGFFGSHIAQDLLDRGARLRIASRTPDDAFRLKPLANLGQMQFFPCSVTHEGSVEAAVRDADAVVYLVGAFAGNLQALHADGAGIVARKAAEAGAASFVHISAIGADDTSTSTYAQTKAAGEQQVKQAFPNATILRPSALFGEDDNFINMFASIIASFPIVPVFGANARLQPLWVDDAAEAVGNALANPAAFGGQIYEIAGPDILTMGEINRRIAEGQERDRSFIEVPNGIARLFAALPGTPLNKDQLIMLSQGNIASGHYPGIADLNVHSKPLSLFLDRWMVRYRKHGRFTAEEASV</sequence>
<dbReference type="OrthoDB" id="9776313at2"/>
<dbReference type="EMBL" id="RAPF01000005">
    <property type="protein sequence ID" value="RKF20687.1"/>
    <property type="molecule type" value="Genomic_DNA"/>
</dbReference>